<accession>A0AA41Y6Y9</accession>
<keyword evidence="5" id="KW-0998">Cell outer membrane</keyword>
<dbReference type="CDD" id="cd08977">
    <property type="entry name" value="SusD"/>
    <property type="match status" value="1"/>
</dbReference>
<evidence type="ECO:0000313" key="8">
    <source>
        <dbReference type="EMBL" id="MCW0483084.1"/>
    </source>
</evidence>
<comment type="caution">
    <text evidence="8">The sequence shown here is derived from an EMBL/GenBank/DDBJ whole genome shotgun (WGS) entry which is preliminary data.</text>
</comment>
<dbReference type="Gene3D" id="1.25.40.390">
    <property type="match status" value="1"/>
</dbReference>
<evidence type="ECO:0000256" key="5">
    <source>
        <dbReference type="ARBA" id="ARBA00023237"/>
    </source>
</evidence>
<keyword evidence="4" id="KW-0472">Membrane</keyword>
<keyword evidence="9" id="KW-1185">Reference proteome</keyword>
<evidence type="ECO:0000256" key="1">
    <source>
        <dbReference type="ARBA" id="ARBA00004442"/>
    </source>
</evidence>
<comment type="similarity">
    <text evidence="2">Belongs to the SusD family.</text>
</comment>
<gene>
    <name evidence="8" type="ORF">N2K84_10110</name>
</gene>
<dbReference type="SUPFAM" id="SSF48452">
    <property type="entry name" value="TPR-like"/>
    <property type="match status" value="1"/>
</dbReference>
<evidence type="ECO:0000259" key="7">
    <source>
        <dbReference type="Pfam" id="PF14322"/>
    </source>
</evidence>
<sequence>MRILKYIPIILLIVTAASCSEDFLDKSPLDTINTENFYQTEEDAIVAINGAYQPLQWPKLYNMRMWTSDIMAGNSIVGAGGGDDGRETQDMSNFVTATDNPGVLDLFRGPSPGILRSNVILQKVPEMDIDEQVKNQVLGEAHFLRGLYYFILVRYFGDVPLITEPQEPGDDLRLERTPKAEVYELIINDLTAAMEMLPLKSAYSSNDLGRATKGAATGLLAKVYLTLGDWEQVVSLASQVEALGYSLNLNYADNFDVNNENSVESLFEVQYVGDAGEDFWGNENQASWLSTFQGPRNSGMVAGGWGWNQPTQEFVDSYETGDLRKDATIFYEGCPAFDGMEYDPAYSSTGYNVRKFLVTKAVSPTYDNSPKNFPVLRFADVLLMKAEALNNLGRTDESESPLNRVRTRAGLVAVSDLSQAEMKEVILHERRMELAFEGQRWFDLIRVDNGQWGLDFLHSIGKLNATEKHLLFPIPLKEIESNPNLTQNPGY</sequence>
<dbReference type="GO" id="GO:0009279">
    <property type="term" value="C:cell outer membrane"/>
    <property type="evidence" value="ECO:0007669"/>
    <property type="project" value="UniProtKB-SubCell"/>
</dbReference>
<comment type="subcellular location">
    <subcellularLocation>
        <location evidence="1">Cell outer membrane</location>
    </subcellularLocation>
</comment>
<dbReference type="AlphaFoldDB" id="A0AA41Y6Y9"/>
<dbReference type="RefSeq" id="WP_282591686.1">
    <property type="nucleotide sequence ID" value="NZ_JAPAAF010000012.1"/>
</dbReference>
<dbReference type="Pfam" id="PF07980">
    <property type="entry name" value="SusD_RagB"/>
    <property type="match status" value="1"/>
</dbReference>
<feature type="domain" description="RagB/SusD" evidence="6">
    <location>
        <begin position="298"/>
        <end position="491"/>
    </location>
</feature>
<evidence type="ECO:0000313" key="9">
    <source>
        <dbReference type="Proteomes" id="UP001163821"/>
    </source>
</evidence>
<dbReference type="InterPro" id="IPR012944">
    <property type="entry name" value="SusD_RagB_dom"/>
</dbReference>
<protein>
    <submittedName>
        <fullName evidence="8">RagB/SusD family nutrient uptake outer membrane protein</fullName>
    </submittedName>
</protein>
<evidence type="ECO:0000256" key="3">
    <source>
        <dbReference type="ARBA" id="ARBA00022729"/>
    </source>
</evidence>
<dbReference type="InterPro" id="IPR011990">
    <property type="entry name" value="TPR-like_helical_dom_sf"/>
</dbReference>
<feature type="domain" description="SusD-like N-terminal" evidence="7">
    <location>
        <begin position="22"/>
        <end position="225"/>
    </location>
</feature>
<evidence type="ECO:0000259" key="6">
    <source>
        <dbReference type="Pfam" id="PF07980"/>
    </source>
</evidence>
<evidence type="ECO:0000256" key="2">
    <source>
        <dbReference type="ARBA" id="ARBA00006275"/>
    </source>
</evidence>
<keyword evidence="3" id="KW-0732">Signal</keyword>
<proteinExistence type="inferred from homology"/>
<dbReference type="Pfam" id="PF14322">
    <property type="entry name" value="SusD-like_3"/>
    <property type="match status" value="1"/>
</dbReference>
<dbReference type="InterPro" id="IPR033985">
    <property type="entry name" value="SusD-like_N"/>
</dbReference>
<name>A0AA41Y6Y9_9BACT</name>
<dbReference type="Proteomes" id="UP001163821">
    <property type="component" value="Unassembled WGS sequence"/>
</dbReference>
<evidence type="ECO:0000256" key="4">
    <source>
        <dbReference type="ARBA" id="ARBA00023136"/>
    </source>
</evidence>
<dbReference type="EMBL" id="JAPAAF010000012">
    <property type="protein sequence ID" value="MCW0483084.1"/>
    <property type="molecule type" value="Genomic_DNA"/>
</dbReference>
<reference evidence="8" key="1">
    <citation type="submission" date="2022-10" db="EMBL/GenBank/DDBJ databases">
        <title>Gaoshiqiia sediminis gen. nov., sp. nov., isolated from coastal sediment.</title>
        <authorList>
            <person name="Yu W.X."/>
            <person name="Mu D.S."/>
            <person name="Du J.Z."/>
            <person name="Liang Y.Q."/>
        </authorList>
    </citation>
    <scope>NUCLEOTIDE SEQUENCE</scope>
    <source>
        <strain evidence="8">A06</strain>
    </source>
</reference>
<organism evidence="8 9">
    <name type="scientific">Gaoshiqia sediminis</name>
    <dbReference type="NCBI Taxonomy" id="2986998"/>
    <lineage>
        <taxon>Bacteria</taxon>
        <taxon>Pseudomonadati</taxon>
        <taxon>Bacteroidota</taxon>
        <taxon>Bacteroidia</taxon>
        <taxon>Marinilabiliales</taxon>
        <taxon>Prolixibacteraceae</taxon>
        <taxon>Gaoshiqia</taxon>
    </lineage>
</organism>
<dbReference type="PROSITE" id="PS51257">
    <property type="entry name" value="PROKAR_LIPOPROTEIN"/>
    <property type="match status" value="1"/>
</dbReference>